<dbReference type="HOGENOM" id="CLU_066221_1_1_6"/>
<gene>
    <name evidence="3" type="ORF">PKB_0550</name>
</gene>
<dbReference type="Pfam" id="PF00226">
    <property type="entry name" value="DnaJ"/>
    <property type="match status" value="1"/>
</dbReference>
<dbReference type="InterPro" id="IPR050817">
    <property type="entry name" value="DjlA_DnaK_co-chaperone"/>
</dbReference>
<reference evidence="3 4" key="1">
    <citation type="submission" date="2013-03" db="EMBL/GenBank/DDBJ databases">
        <authorList>
            <person name="Linke B."/>
        </authorList>
    </citation>
    <scope>NUCLEOTIDE SEQUENCE [LARGE SCALE GENOMIC DNA]</scope>
    <source>
        <strain evidence="3 4">B13</strain>
    </source>
</reference>
<dbReference type="STRING" id="1301098.PKB_0550"/>
<dbReference type="InterPro" id="IPR001623">
    <property type="entry name" value="DnaJ_domain"/>
</dbReference>
<organism evidence="3 4">
    <name type="scientific">Pseudomonas knackmussii (strain DSM 6978 / CCUG 54928 / LMG 23759 / B13)</name>
    <dbReference type="NCBI Taxonomy" id="1301098"/>
    <lineage>
        <taxon>Bacteria</taxon>
        <taxon>Pseudomonadati</taxon>
        <taxon>Pseudomonadota</taxon>
        <taxon>Gammaproteobacteria</taxon>
        <taxon>Pseudomonadales</taxon>
        <taxon>Pseudomonadaceae</taxon>
        <taxon>Pseudomonas</taxon>
    </lineage>
</organism>
<dbReference type="EMBL" id="HG322950">
    <property type="protein sequence ID" value="CDF81927.1"/>
    <property type="molecule type" value="Genomic_DNA"/>
</dbReference>
<dbReference type="InterPro" id="IPR029024">
    <property type="entry name" value="TerB-like"/>
</dbReference>
<dbReference type="KEGG" id="pkc:PKB_0550"/>
<keyword evidence="1" id="KW-0143">Chaperone</keyword>
<dbReference type="eggNOG" id="COG1076">
    <property type="taxonomic scope" value="Bacteria"/>
</dbReference>
<dbReference type="Gene3D" id="1.10.287.110">
    <property type="entry name" value="DnaJ domain"/>
    <property type="match status" value="1"/>
</dbReference>
<dbReference type="PRINTS" id="PR00625">
    <property type="entry name" value="JDOMAIN"/>
</dbReference>
<dbReference type="Proteomes" id="UP000025241">
    <property type="component" value="Chromosome I"/>
</dbReference>
<sequence length="252" mass="27813">MFWPGTLIGILAGWALASIPGAMLGGVLGQVLDRRMRQRTWRGLFEQLRGSGRVPDDELLFMLLGRLAKIRGRVQDAHIQQARAEMLRLGLDEPARLRAIDAFGRGKQGGPLLDEGLEQRHGQRPTADGLLQACWRMAWAAGVPTAAEKALILRWGETLGLPRATVLALASGAEKVRAPLTRAESYTRALRLLGVEEGAEPAEIKRAYRRLISQHHPDKLVGAGEARIAAATEKTREIQEAYSLIRERHGFR</sequence>
<dbReference type="InterPro" id="IPR036869">
    <property type="entry name" value="J_dom_sf"/>
</dbReference>
<dbReference type="SUPFAM" id="SSF46565">
    <property type="entry name" value="Chaperone J-domain"/>
    <property type="match status" value="1"/>
</dbReference>
<dbReference type="AlphaFoldDB" id="A0A024HBN8"/>
<keyword evidence="4" id="KW-1185">Reference proteome</keyword>
<evidence type="ECO:0000259" key="2">
    <source>
        <dbReference type="PROSITE" id="PS50076"/>
    </source>
</evidence>
<dbReference type="SMART" id="SM00271">
    <property type="entry name" value="DnaJ"/>
    <property type="match status" value="1"/>
</dbReference>
<dbReference type="Gene3D" id="1.10.3680.10">
    <property type="entry name" value="TerB-like"/>
    <property type="match status" value="1"/>
</dbReference>
<dbReference type="PATRIC" id="fig|1301098.3.peg.567"/>
<name>A0A024HBN8_PSEKB</name>
<dbReference type="RefSeq" id="WP_043248841.1">
    <property type="nucleotide sequence ID" value="NZ_HG322950.1"/>
</dbReference>
<reference evidence="3 4" key="2">
    <citation type="submission" date="2014-05" db="EMBL/GenBank/DDBJ databases">
        <title>Genome sequence of the 3-chlorobenzoate degrading bacterium Pseudomonas knackmussii B13 shows multiple evidence for horizontal gene transfer.</title>
        <authorList>
            <person name="Miyazaki R."/>
            <person name="Bertelli C."/>
            <person name="Falquet L."/>
            <person name="Robinson-Rechavi M."/>
            <person name="Gharib W."/>
            <person name="Roy S."/>
            <person name="Van der Meer J.R."/>
        </authorList>
    </citation>
    <scope>NUCLEOTIDE SEQUENCE [LARGE SCALE GENOMIC DNA]</scope>
    <source>
        <strain evidence="3 4">B13</strain>
    </source>
</reference>
<evidence type="ECO:0000313" key="3">
    <source>
        <dbReference type="EMBL" id="CDF81927.1"/>
    </source>
</evidence>
<dbReference type="CDD" id="cd06257">
    <property type="entry name" value="DnaJ"/>
    <property type="match status" value="1"/>
</dbReference>
<protein>
    <submittedName>
        <fullName evidence="3">DnaJ-like domain protein</fullName>
    </submittedName>
</protein>
<evidence type="ECO:0000256" key="1">
    <source>
        <dbReference type="ARBA" id="ARBA00023186"/>
    </source>
</evidence>
<dbReference type="PANTHER" id="PTHR24074">
    <property type="entry name" value="CO-CHAPERONE PROTEIN DJLA"/>
    <property type="match status" value="1"/>
</dbReference>
<feature type="domain" description="J" evidence="2">
    <location>
        <begin position="188"/>
        <end position="252"/>
    </location>
</feature>
<evidence type="ECO:0000313" key="4">
    <source>
        <dbReference type="Proteomes" id="UP000025241"/>
    </source>
</evidence>
<dbReference type="PROSITE" id="PS50076">
    <property type="entry name" value="DNAJ_2"/>
    <property type="match status" value="1"/>
</dbReference>
<accession>A0A024HBN8</accession>
<dbReference type="OrthoDB" id="9782583at2"/>
<proteinExistence type="predicted"/>